<evidence type="ECO:0000259" key="4">
    <source>
        <dbReference type="PROSITE" id="PS51063"/>
    </source>
</evidence>
<dbReference type="InterPro" id="IPR000595">
    <property type="entry name" value="cNMP-bd_dom"/>
</dbReference>
<dbReference type="SUPFAM" id="SSF51206">
    <property type="entry name" value="cAMP-binding domain-like"/>
    <property type="match status" value="1"/>
</dbReference>
<name>A0A5P6NDZ1_9SPHN</name>
<gene>
    <name evidence="5" type="ORF">D0Y83_09105</name>
</gene>
<evidence type="ECO:0000256" key="3">
    <source>
        <dbReference type="ARBA" id="ARBA00023163"/>
    </source>
</evidence>
<dbReference type="Pfam" id="PF00027">
    <property type="entry name" value="cNMP_binding"/>
    <property type="match status" value="1"/>
</dbReference>
<keyword evidence="2" id="KW-0238">DNA-binding</keyword>
<dbReference type="EMBL" id="CP032228">
    <property type="protein sequence ID" value="QFI63413.1"/>
    <property type="molecule type" value="Genomic_DNA"/>
</dbReference>
<sequence>MRPRDVAALGRLWREKFLRALIWVKEAPAYRGEGGFMITPAEPFQRFANRILPANLSDTVYFRFQSLGRSSQLARAHSLDFAGAGQQIVFVVDGATKLVAHASESRDQIVAFQFAGEVFTVPGPDNYSYSVSALKDCDILAFDSAEFLRLASSEAGVLHHLLENTTLSLRRCREKTIALGRKTAGERIAVFLIGMAERIGAEQDGRLVLELPMSRRDISDSLGLTIETVSRQLSKLRDDGVIETVGRSGVILNAVESLRDRAGFLREAA</sequence>
<dbReference type="Gene3D" id="2.60.120.10">
    <property type="entry name" value="Jelly Rolls"/>
    <property type="match status" value="1"/>
</dbReference>
<dbReference type="InterPro" id="IPR036388">
    <property type="entry name" value="WH-like_DNA-bd_sf"/>
</dbReference>
<dbReference type="InterPro" id="IPR012318">
    <property type="entry name" value="HTH_CRP"/>
</dbReference>
<dbReference type="GO" id="GO:0003677">
    <property type="term" value="F:DNA binding"/>
    <property type="evidence" value="ECO:0007669"/>
    <property type="project" value="UniProtKB-KW"/>
</dbReference>
<dbReference type="SMART" id="SM00419">
    <property type="entry name" value="HTH_CRP"/>
    <property type="match status" value="1"/>
</dbReference>
<dbReference type="Pfam" id="PF13545">
    <property type="entry name" value="HTH_Crp_2"/>
    <property type="match status" value="1"/>
</dbReference>
<dbReference type="InterPro" id="IPR036390">
    <property type="entry name" value="WH_DNA-bd_sf"/>
</dbReference>
<dbReference type="InterPro" id="IPR018490">
    <property type="entry name" value="cNMP-bd_dom_sf"/>
</dbReference>
<organism evidence="5 6">
    <name type="scientific">Qipengyuania flava</name>
    <dbReference type="NCBI Taxonomy" id="192812"/>
    <lineage>
        <taxon>Bacteria</taxon>
        <taxon>Pseudomonadati</taxon>
        <taxon>Pseudomonadota</taxon>
        <taxon>Alphaproteobacteria</taxon>
        <taxon>Sphingomonadales</taxon>
        <taxon>Erythrobacteraceae</taxon>
        <taxon>Qipengyuania</taxon>
    </lineage>
</organism>
<dbReference type="CDD" id="cd00092">
    <property type="entry name" value="HTH_CRP"/>
    <property type="match status" value="1"/>
</dbReference>
<dbReference type="AlphaFoldDB" id="A0A5P6NDZ1"/>
<keyword evidence="3" id="KW-0804">Transcription</keyword>
<accession>A0A5P6NDZ1</accession>
<evidence type="ECO:0000313" key="5">
    <source>
        <dbReference type="EMBL" id="QFI63413.1"/>
    </source>
</evidence>
<keyword evidence="1" id="KW-0805">Transcription regulation</keyword>
<dbReference type="PROSITE" id="PS51063">
    <property type="entry name" value="HTH_CRP_2"/>
    <property type="match status" value="1"/>
</dbReference>
<evidence type="ECO:0000256" key="2">
    <source>
        <dbReference type="ARBA" id="ARBA00023125"/>
    </source>
</evidence>
<dbReference type="GO" id="GO:0006355">
    <property type="term" value="P:regulation of DNA-templated transcription"/>
    <property type="evidence" value="ECO:0007669"/>
    <property type="project" value="InterPro"/>
</dbReference>
<protein>
    <submittedName>
        <fullName evidence="5">Winged helix-turn-helix transcriptional regulator</fullName>
    </submittedName>
</protein>
<dbReference type="InterPro" id="IPR014710">
    <property type="entry name" value="RmlC-like_jellyroll"/>
</dbReference>
<reference evidence="6" key="1">
    <citation type="submission" date="2018-09" db="EMBL/GenBank/DDBJ databases">
        <title>Nocardia yunnanensis sp. nov., an actinomycete isolated from a soil sample.</title>
        <authorList>
            <person name="Zhang J."/>
        </authorList>
    </citation>
    <scope>NUCLEOTIDE SEQUENCE [LARGE SCALE GENOMIC DNA]</scope>
    <source>
        <strain evidence="6">21-3</strain>
    </source>
</reference>
<dbReference type="CDD" id="cd00038">
    <property type="entry name" value="CAP_ED"/>
    <property type="match status" value="1"/>
</dbReference>
<dbReference type="Gene3D" id="1.10.10.10">
    <property type="entry name" value="Winged helix-like DNA-binding domain superfamily/Winged helix DNA-binding domain"/>
    <property type="match status" value="1"/>
</dbReference>
<proteinExistence type="predicted"/>
<dbReference type="SUPFAM" id="SSF46785">
    <property type="entry name" value="Winged helix' DNA-binding domain"/>
    <property type="match status" value="1"/>
</dbReference>
<dbReference type="PRINTS" id="PR00034">
    <property type="entry name" value="HTHCRP"/>
</dbReference>
<evidence type="ECO:0000313" key="6">
    <source>
        <dbReference type="Proteomes" id="UP000325385"/>
    </source>
</evidence>
<feature type="domain" description="HTH crp-type" evidence="4">
    <location>
        <begin position="182"/>
        <end position="255"/>
    </location>
</feature>
<dbReference type="Proteomes" id="UP000325385">
    <property type="component" value="Chromosome"/>
</dbReference>
<evidence type="ECO:0000256" key="1">
    <source>
        <dbReference type="ARBA" id="ARBA00023015"/>
    </source>
</evidence>